<dbReference type="PANTHER" id="PTHR38340">
    <property type="entry name" value="S-LAYER PROTEIN"/>
    <property type="match status" value="1"/>
</dbReference>
<keyword evidence="10" id="KW-1185">Reference proteome</keyword>
<dbReference type="InterPro" id="IPR003995">
    <property type="entry name" value="RTX_toxin_determinant-A"/>
</dbReference>
<name>A0A7W6J4C2_9HYPH</name>
<feature type="region of interest" description="Disordered" evidence="8">
    <location>
        <begin position="1"/>
        <end position="25"/>
    </location>
</feature>
<dbReference type="GO" id="GO:0005576">
    <property type="term" value="C:extracellular region"/>
    <property type="evidence" value="ECO:0007669"/>
    <property type="project" value="UniProtKB-SubCell"/>
</dbReference>
<dbReference type="Pfam" id="PF00353">
    <property type="entry name" value="HemolysinCabind"/>
    <property type="match status" value="13"/>
</dbReference>
<evidence type="ECO:0000313" key="10">
    <source>
        <dbReference type="Proteomes" id="UP000528286"/>
    </source>
</evidence>
<dbReference type="EMBL" id="JACIEZ010000002">
    <property type="protein sequence ID" value="MBB4064527.1"/>
    <property type="molecule type" value="Genomic_DNA"/>
</dbReference>
<evidence type="ECO:0000256" key="5">
    <source>
        <dbReference type="ARBA" id="ARBA00022737"/>
    </source>
</evidence>
<evidence type="ECO:0000256" key="6">
    <source>
        <dbReference type="ARBA" id="ARBA00023026"/>
    </source>
</evidence>
<dbReference type="RefSeq" id="WP_246365048.1">
    <property type="nucleotide sequence ID" value="NZ_JACIEZ010000002.1"/>
</dbReference>
<evidence type="ECO:0000256" key="8">
    <source>
        <dbReference type="SAM" id="MobiDB-lite"/>
    </source>
</evidence>
<evidence type="ECO:0000256" key="1">
    <source>
        <dbReference type="ARBA" id="ARBA00004370"/>
    </source>
</evidence>
<sequence length="1744" mass="176980">MAETITVTRNNTPVNVNAGDPHLTTGAETVEGTTGGDTFLANNGGLSAGDSVDGLGGTDTIKLREAGTLDTTLPTTFNSIEKLEGSAGDDTFIVSTNTLRTITGIDGKLGYDTVRLSGGGTLDTTVDGRYTSIDNFEGTDNIADTFKVLSGNTVNIDGKGGRVLDTVEFSGVTNVNDLTGNTYTGIETFLGDDTGNDTFKVGDGSQLTINGRGGTGDKVILASTGTLDLTNMSNIELAEGTAGDDTIVVKDGNTIAIDGKGGNNDTVRLSGGGTLDTTVAGRYTGIENFEGTDTENDTFIVNSTNTAKIDGKLGADTVRLSGGGTLDTTVAGRYVGIENFEGTENTADTFVVGSSNDRSIDGKGGTGDDTVRLINGGTLDTTVAGRYVGIERFEGTDDRDEFVVGSGTQLTIDGGGDVNDTVRLSVTGTLDLTNMSNIEFADGTAGNDTFIVKAGNDIVIGTGGGRDTVRLSGGGTLDTTVNGTYTRVDRFEGTGSDDTFEVNRSTTFDIDGKGGNDTIRLIGGGRLDTRSRFSDIDNFEGTDLEDTFLVESGNTIKIDGKGASDTVEFVGVTNVNDLTGDTYTGIETFLGDDAGNDTFKVGSGSQLTIDGRAGTDDKVILASTGTLDLTRMSNIEHAEGTAGDDTIVVKDGNTIAIDGKGGNNDTVRLSGSGTLDTTVNGRYTGIERFEGTDNTADSFKVLSGNTIKIDGKTGSDTVEFVGVTNVNDLTGDTYTSVETFLGDDTGDDTFKVAAGSQLTINGRGGTGDKIVLASTGTLDLTRVSNIELADGLADSADTFRVNGGNTIKIDGKTGSDTVQFVGGGVNDLSGDIYTGIEIFQGDDTANDTFRVAANRLMTIDGRGGASDKVVLVSTQDGGELNLSNITNVELVDGSDFADTFKVKAGNTMTIDGKGGNDTVDLLAEGTLDLNKLIGIEAVNGTSGADTFTFSGTLSAALDGKDGNDTLKLTAQSTVDFARLTGIETVEGSSGNDTFILGDVDVSRMTISGKEGTDTINTARTYTLVADFENLILTGTGDIDGTGNDGANSITGNGGDNTLRGMGGDDTLSGGGVDLSDNDTLIGGAGNDIYTVYGLDDIVDEKADGGAGNDTIRSNGSYDLRNPNVRGDVENLVLLGDTDMIGYGNGLDNKITGGNGNDTLYGLDGNDTLDGGGNGDVMIGGKGNDLYLYMMGADIVDEQGGDGIDTIDFNGRDFDLDPSRDARVRGEVENINFVAVNSGHIGSGNSLDNKITGNILNDTLSGMDGNDILVGNAGNDTLDGGNGDDKLLGGAGVDIMNGGVGSDTLEGGTENDTLNGGDGDDNLNGDAGVDVMNGGAGNDTLDGGTENDTLNGGDGDDKLKGGAGGDILNGGIGDDTLEAGTENDTLLGGAGNDTLDGGTGDDTMRGGEGNDTYIVDSASDTIDESGGFGVDTVKSAVTLSLLLGARVLGQVENLILTGTAEINGSGNALDNQITGNEAKNTLSGLNGNDTLDGGKGADTLIGGKGNDIYVVDDLNDIVNETGGNGTDEVRSSVSFTLTVVPPVQSGQGRMKKAAEVVTVNSGIKGDVENLVLTGTEKIDGTGNALANVIKGNSNDNVLKGLAGNDTLDGGAGNDTLDGGEGEDTLTGGIGNDTLSGGAEKDTLDGGDGQDTLNGDDGEDTLNGGIGNDTLLGGLNNDTLDGGVGDDNLDGGDGNDTLLGGIGNDTLSGGTGNDTLTGGLGNDRLTGGAGNDIFVFNLAPNVRANL</sequence>
<feature type="region of interest" description="Disordered" evidence="8">
    <location>
        <begin position="1610"/>
        <end position="1664"/>
    </location>
</feature>
<feature type="compositionally biased region" description="Low complexity" evidence="8">
    <location>
        <begin position="1341"/>
        <end position="1350"/>
    </location>
</feature>
<dbReference type="Gene3D" id="2.150.10.10">
    <property type="entry name" value="Serralysin-like metalloprotease, C-terminal"/>
    <property type="match status" value="7"/>
</dbReference>
<reference evidence="9 10" key="1">
    <citation type="submission" date="2020-08" db="EMBL/GenBank/DDBJ databases">
        <title>Genomic Encyclopedia of Type Strains, Phase IV (KMG-IV): sequencing the most valuable type-strain genomes for metagenomic binning, comparative biology and taxonomic classification.</title>
        <authorList>
            <person name="Goeker M."/>
        </authorList>
    </citation>
    <scope>NUCLEOTIDE SEQUENCE [LARGE SCALE GENOMIC DNA]</scope>
    <source>
        <strain evidence="9 10">DSM 29853</strain>
    </source>
</reference>
<proteinExistence type="predicted"/>
<feature type="compositionally biased region" description="Low complexity" evidence="8">
    <location>
        <begin position="1305"/>
        <end position="1314"/>
    </location>
</feature>
<dbReference type="GO" id="GO:0016020">
    <property type="term" value="C:membrane"/>
    <property type="evidence" value="ECO:0007669"/>
    <property type="project" value="UniProtKB-SubCell"/>
</dbReference>
<dbReference type="InterPro" id="IPR001343">
    <property type="entry name" value="Hemolysn_Ca-bd"/>
</dbReference>
<feature type="compositionally biased region" description="Low complexity" evidence="8">
    <location>
        <begin position="1383"/>
        <end position="1395"/>
    </location>
</feature>
<feature type="region of interest" description="Disordered" evidence="8">
    <location>
        <begin position="1298"/>
        <end position="1411"/>
    </location>
</feature>
<keyword evidence="6" id="KW-0843">Virulence</keyword>
<feature type="non-terminal residue" evidence="9">
    <location>
        <position position="1744"/>
    </location>
</feature>
<keyword evidence="7" id="KW-0472">Membrane</keyword>
<evidence type="ECO:0000256" key="3">
    <source>
        <dbReference type="ARBA" id="ARBA00022525"/>
    </source>
</evidence>
<keyword evidence="3" id="KW-0964">Secreted</keyword>
<dbReference type="Proteomes" id="UP000528286">
    <property type="component" value="Unassembled WGS sequence"/>
</dbReference>
<dbReference type="PANTHER" id="PTHR38340:SF1">
    <property type="entry name" value="S-LAYER PROTEIN"/>
    <property type="match status" value="1"/>
</dbReference>
<feature type="compositionally biased region" description="Gly residues" evidence="8">
    <location>
        <begin position="1360"/>
        <end position="1372"/>
    </location>
</feature>
<dbReference type="PRINTS" id="PR01488">
    <property type="entry name" value="RTXTOXINA"/>
</dbReference>
<dbReference type="InterPro" id="IPR011049">
    <property type="entry name" value="Serralysin-like_metalloprot_C"/>
</dbReference>
<gene>
    <name evidence="9" type="ORF">GGR23_001704</name>
</gene>
<protein>
    <submittedName>
        <fullName evidence="9">Ca2+-binding RTX toxin-like protein</fullName>
    </submittedName>
</protein>
<evidence type="ECO:0000313" key="9">
    <source>
        <dbReference type="EMBL" id="MBB4064527.1"/>
    </source>
</evidence>
<evidence type="ECO:0000256" key="2">
    <source>
        <dbReference type="ARBA" id="ARBA00004613"/>
    </source>
</evidence>
<dbReference type="PROSITE" id="PS00330">
    <property type="entry name" value="HEMOLYSIN_CALCIUM"/>
    <property type="match status" value="12"/>
</dbReference>
<comment type="caution">
    <text evidence="9">The sequence shown here is derived from an EMBL/GenBank/DDBJ whole genome shotgun (WGS) entry which is preliminary data.</text>
</comment>
<organism evidence="9 10">
    <name type="scientific">Gellertiella hungarica</name>
    <dbReference type="NCBI Taxonomy" id="1572859"/>
    <lineage>
        <taxon>Bacteria</taxon>
        <taxon>Pseudomonadati</taxon>
        <taxon>Pseudomonadota</taxon>
        <taxon>Alphaproteobacteria</taxon>
        <taxon>Hyphomicrobiales</taxon>
        <taxon>Rhizobiaceae</taxon>
        <taxon>Gellertiella</taxon>
    </lineage>
</organism>
<evidence type="ECO:0000256" key="7">
    <source>
        <dbReference type="ARBA" id="ARBA00023136"/>
    </source>
</evidence>
<dbReference type="GO" id="GO:0090729">
    <property type="term" value="F:toxin activity"/>
    <property type="evidence" value="ECO:0007669"/>
    <property type="project" value="UniProtKB-KW"/>
</dbReference>
<comment type="subcellular location">
    <subcellularLocation>
        <location evidence="1">Membrane</location>
    </subcellularLocation>
    <subcellularLocation>
        <location evidence="2">Secreted</location>
    </subcellularLocation>
</comment>
<feature type="compositionally biased region" description="Low complexity" evidence="8">
    <location>
        <begin position="1"/>
        <end position="17"/>
    </location>
</feature>
<dbReference type="InterPro" id="IPR018511">
    <property type="entry name" value="Hemolysin-typ_Ca-bd_CS"/>
</dbReference>
<dbReference type="SUPFAM" id="SSF51120">
    <property type="entry name" value="beta-Roll"/>
    <property type="match status" value="7"/>
</dbReference>
<dbReference type="InterPro" id="IPR050557">
    <property type="entry name" value="RTX_toxin/Mannuronan_C5-epim"/>
</dbReference>
<keyword evidence="4" id="KW-0800">Toxin</keyword>
<accession>A0A7W6J4C2</accession>
<evidence type="ECO:0000256" key="4">
    <source>
        <dbReference type="ARBA" id="ARBA00022656"/>
    </source>
</evidence>
<dbReference type="GO" id="GO:0005509">
    <property type="term" value="F:calcium ion binding"/>
    <property type="evidence" value="ECO:0007669"/>
    <property type="project" value="InterPro"/>
</dbReference>
<keyword evidence="5" id="KW-0677">Repeat</keyword>